<evidence type="ECO:0000256" key="1">
    <source>
        <dbReference type="SAM" id="Phobius"/>
    </source>
</evidence>
<dbReference type="RefSeq" id="WP_058980176.1">
    <property type="nucleotide sequence ID" value="NZ_BCMS01000006.1"/>
</dbReference>
<comment type="caution">
    <text evidence="2">The sequence shown here is derived from an EMBL/GenBank/DDBJ whole genome shotgun (WGS) entry which is preliminary data.</text>
</comment>
<sequence length="86" mass="9208">MTTRRTQTITLTVPARRVVLPIPSRSNVIITLGVLGAVLLYAVCDTLDTTALTWAALRPLVPCTLTGMLLLAVAYALYVTAPGRRA</sequence>
<feature type="transmembrane region" description="Helical" evidence="1">
    <location>
        <begin position="26"/>
        <end position="43"/>
    </location>
</feature>
<protein>
    <submittedName>
        <fullName evidence="2">Uncharacterized protein</fullName>
    </submittedName>
</protein>
<dbReference type="AlphaFoldDB" id="A0A124BSC8"/>
<evidence type="ECO:0000313" key="2">
    <source>
        <dbReference type="EMBL" id="GAQ23970.1"/>
    </source>
</evidence>
<dbReference type="EMBL" id="BCMS01000006">
    <property type="protein sequence ID" value="GAQ23970.1"/>
    <property type="molecule type" value="Genomic_DNA"/>
</dbReference>
<gene>
    <name evidence="2" type="ORF">DEIGR_400103</name>
</gene>
<name>A0A124BSC8_9DEIO</name>
<evidence type="ECO:0000313" key="3">
    <source>
        <dbReference type="Proteomes" id="UP000056209"/>
    </source>
</evidence>
<keyword evidence="1" id="KW-1133">Transmembrane helix</keyword>
<keyword evidence="3" id="KW-1185">Reference proteome</keyword>
<dbReference type="Proteomes" id="UP000056209">
    <property type="component" value="Unassembled WGS sequence"/>
</dbReference>
<feature type="transmembrane region" description="Helical" evidence="1">
    <location>
        <begin position="55"/>
        <end position="78"/>
    </location>
</feature>
<organism evidence="2 3">
    <name type="scientific">Deinococcus grandis</name>
    <dbReference type="NCBI Taxonomy" id="57498"/>
    <lineage>
        <taxon>Bacteria</taxon>
        <taxon>Thermotogati</taxon>
        <taxon>Deinococcota</taxon>
        <taxon>Deinococci</taxon>
        <taxon>Deinococcales</taxon>
        <taxon>Deinococcaceae</taxon>
        <taxon>Deinococcus</taxon>
    </lineage>
</organism>
<accession>A0A124BSC8</accession>
<keyword evidence="1" id="KW-0472">Membrane</keyword>
<keyword evidence="1" id="KW-0812">Transmembrane</keyword>
<reference evidence="3" key="1">
    <citation type="submission" date="2015-11" db="EMBL/GenBank/DDBJ databases">
        <title>Draft Genome Sequence of the Radioresistant Bacterium Deinococcus grandis, Isolated from Freshwater Fish in Japan.</title>
        <authorList>
            <person name="Satoh K."/>
            <person name="Onodera T."/>
            <person name="Omoso K."/>
            <person name="Takeda-Yano K."/>
            <person name="Katayama T."/>
            <person name="Oono Y."/>
            <person name="Narumi I."/>
        </authorList>
    </citation>
    <scope>NUCLEOTIDE SEQUENCE [LARGE SCALE GENOMIC DNA]</scope>
    <source>
        <strain evidence="3">ATCC 43672</strain>
    </source>
</reference>
<proteinExistence type="predicted"/>